<dbReference type="InterPro" id="IPR035979">
    <property type="entry name" value="RBD_domain_sf"/>
</dbReference>
<dbReference type="STRING" id="927665.HMPREF1535_01594"/>
<dbReference type="InterPro" id="IPR012677">
    <property type="entry name" value="Nucleotide-bd_a/b_plait_sf"/>
</dbReference>
<dbReference type="GO" id="GO:0016787">
    <property type="term" value="F:hydrolase activity"/>
    <property type="evidence" value="ECO:0007669"/>
    <property type="project" value="UniProtKB-KW"/>
</dbReference>
<evidence type="ECO:0000259" key="9">
    <source>
        <dbReference type="PROSITE" id="PS51192"/>
    </source>
</evidence>
<name>A0A0F5JHI8_9BACT</name>
<keyword evidence="1 7" id="KW-0547">Nucleotide-binding</keyword>
<dbReference type="InterPro" id="IPR027417">
    <property type="entry name" value="P-loop_NTPase"/>
</dbReference>
<feature type="short sequence motif" description="Q motif" evidence="6">
    <location>
        <begin position="2"/>
        <end position="30"/>
    </location>
</feature>
<dbReference type="PATRIC" id="fig|927665.4.peg.1629"/>
<comment type="similarity">
    <text evidence="5 7">Belongs to the DEAD box helicase family.</text>
</comment>
<dbReference type="InterPro" id="IPR011545">
    <property type="entry name" value="DEAD/DEAH_box_helicase_dom"/>
</dbReference>
<keyword evidence="4 7" id="KW-0067">ATP-binding</keyword>
<dbReference type="GO" id="GO:0003724">
    <property type="term" value="F:RNA helicase activity"/>
    <property type="evidence" value="ECO:0007669"/>
    <property type="project" value="InterPro"/>
</dbReference>
<dbReference type="SMART" id="SM00490">
    <property type="entry name" value="HELICc"/>
    <property type="match status" value="1"/>
</dbReference>
<dbReference type="Gene3D" id="3.40.50.300">
    <property type="entry name" value="P-loop containing nucleotide triphosphate hydrolases"/>
    <property type="match status" value="2"/>
</dbReference>
<feature type="region of interest" description="Disordered" evidence="8">
    <location>
        <begin position="531"/>
        <end position="612"/>
    </location>
</feature>
<dbReference type="PROSITE" id="PS51194">
    <property type="entry name" value="HELICASE_CTER"/>
    <property type="match status" value="1"/>
</dbReference>
<evidence type="ECO:0000256" key="8">
    <source>
        <dbReference type="SAM" id="MobiDB-lite"/>
    </source>
</evidence>
<dbReference type="SUPFAM" id="SSF54928">
    <property type="entry name" value="RNA-binding domain, RBD"/>
    <property type="match status" value="1"/>
</dbReference>
<dbReference type="InterPro" id="IPR050079">
    <property type="entry name" value="DEAD_box_RNA_helicase"/>
</dbReference>
<dbReference type="GO" id="GO:0005829">
    <property type="term" value="C:cytosol"/>
    <property type="evidence" value="ECO:0007669"/>
    <property type="project" value="TreeGrafter"/>
</dbReference>
<protein>
    <recommendedName>
        <fullName evidence="14">DEAD/DEAH box helicase</fullName>
    </recommendedName>
</protein>
<evidence type="ECO:0000259" key="10">
    <source>
        <dbReference type="PROSITE" id="PS51194"/>
    </source>
</evidence>
<feature type="domain" description="Helicase C-terminal" evidence="10">
    <location>
        <begin position="235"/>
        <end position="385"/>
    </location>
</feature>
<dbReference type="InterPro" id="IPR044742">
    <property type="entry name" value="DEAD/DEAH_RhlB"/>
</dbReference>
<dbReference type="HOGENOM" id="CLU_003041_21_1_10"/>
<evidence type="ECO:0000256" key="3">
    <source>
        <dbReference type="ARBA" id="ARBA00022806"/>
    </source>
</evidence>
<feature type="domain" description="DEAD-box RNA helicase Q" evidence="11">
    <location>
        <begin position="2"/>
        <end position="30"/>
    </location>
</feature>
<dbReference type="InterPro" id="IPR014014">
    <property type="entry name" value="RNA_helicase_DEAD_Q_motif"/>
</dbReference>
<dbReference type="PROSITE" id="PS51195">
    <property type="entry name" value="Q_MOTIF"/>
    <property type="match status" value="1"/>
</dbReference>
<evidence type="ECO:0000313" key="13">
    <source>
        <dbReference type="Proteomes" id="UP000033047"/>
    </source>
</evidence>
<organism evidence="12 13">
    <name type="scientific">Parabacteroides goldsteinii DSM 19448 = WAL 12034</name>
    <dbReference type="NCBI Taxonomy" id="927665"/>
    <lineage>
        <taxon>Bacteria</taxon>
        <taxon>Pseudomonadati</taxon>
        <taxon>Bacteroidota</taxon>
        <taxon>Bacteroidia</taxon>
        <taxon>Bacteroidales</taxon>
        <taxon>Tannerellaceae</taxon>
        <taxon>Parabacteroides</taxon>
    </lineage>
</organism>
<evidence type="ECO:0000256" key="1">
    <source>
        <dbReference type="ARBA" id="ARBA00022741"/>
    </source>
</evidence>
<evidence type="ECO:0000256" key="6">
    <source>
        <dbReference type="PROSITE-ProRule" id="PRU00552"/>
    </source>
</evidence>
<dbReference type="GO" id="GO:0005524">
    <property type="term" value="F:ATP binding"/>
    <property type="evidence" value="ECO:0007669"/>
    <property type="project" value="UniProtKB-KW"/>
</dbReference>
<reference evidence="12 13" key="1">
    <citation type="submission" date="2013-04" db="EMBL/GenBank/DDBJ databases">
        <title>The Genome Sequence of Parabacteroides goldsteinii DSM 19448.</title>
        <authorList>
            <consortium name="The Broad Institute Genomics Platform"/>
            <person name="Earl A."/>
            <person name="Ward D."/>
            <person name="Feldgarden M."/>
            <person name="Gevers D."/>
            <person name="Martens E."/>
            <person name="Sakamoto M."/>
            <person name="Benno Y."/>
            <person name="Song Y."/>
            <person name="Liu C."/>
            <person name="Lee J."/>
            <person name="Bolanos M."/>
            <person name="Vaisanen M.L."/>
            <person name="Finegold S.M."/>
            <person name="Walker B."/>
            <person name="Young S."/>
            <person name="Zeng Q."/>
            <person name="Gargeya S."/>
            <person name="Fitzgerald M."/>
            <person name="Haas B."/>
            <person name="Abouelleil A."/>
            <person name="Allen A.W."/>
            <person name="Alvarado L."/>
            <person name="Arachchi H.M."/>
            <person name="Berlin A.M."/>
            <person name="Chapman S.B."/>
            <person name="Gainer-Dewar J."/>
            <person name="Goldberg J."/>
            <person name="Griggs A."/>
            <person name="Gujja S."/>
            <person name="Hansen M."/>
            <person name="Howarth C."/>
            <person name="Imamovic A."/>
            <person name="Ireland A."/>
            <person name="Larimer J."/>
            <person name="McCowan C."/>
            <person name="Murphy C."/>
            <person name="Pearson M."/>
            <person name="Poon T.W."/>
            <person name="Priest M."/>
            <person name="Roberts A."/>
            <person name="Saif S."/>
            <person name="Shea T."/>
            <person name="Sisk P."/>
            <person name="Sykes S."/>
            <person name="Wortman J."/>
            <person name="Nusbaum C."/>
            <person name="Birren B."/>
        </authorList>
    </citation>
    <scope>NUCLEOTIDE SEQUENCE [LARGE SCALE GENOMIC DNA]</scope>
    <source>
        <strain evidence="12 13">DSM 19448</strain>
    </source>
</reference>
<dbReference type="PROSITE" id="PS00039">
    <property type="entry name" value="DEAD_ATP_HELICASE"/>
    <property type="match status" value="1"/>
</dbReference>
<dbReference type="CDD" id="cd18787">
    <property type="entry name" value="SF2_C_DEAD"/>
    <property type="match status" value="1"/>
</dbReference>
<dbReference type="Pfam" id="PF00271">
    <property type="entry name" value="Helicase_C"/>
    <property type="match status" value="1"/>
</dbReference>
<dbReference type="InterPro" id="IPR000629">
    <property type="entry name" value="RNA-helicase_DEAD-box_CS"/>
</dbReference>
<dbReference type="PROSITE" id="PS51192">
    <property type="entry name" value="HELICASE_ATP_BIND_1"/>
    <property type="match status" value="1"/>
</dbReference>
<dbReference type="InterPro" id="IPR014001">
    <property type="entry name" value="Helicase_ATP-bd"/>
</dbReference>
<dbReference type="SMART" id="SM00487">
    <property type="entry name" value="DEXDc"/>
    <property type="match status" value="1"/>
</dbReference>
<dbReference type="PANTHER" id="PTHR47959">
    <property type="entry name" value="ATP-DEPENDENT RNA HELICASE RHLE-RELATED"/>
    <property type="match status" value="1"/>
</dbReference>
<keyword evidence="2 7" id="KW-0378">Hydrolase</keyword>
<accession>A0A0F5JHI8</accession>
<dbReference type="Proteomes" id="UP000033047">
    <property type="component" value="Unassembled WGS sequence"/>
</dbReference>
<comment type="caution">
    <text evidence="12">The sequence shown here is derived from an EMBL/GenBank/DDBJ whole genome shotgun (WGS) entry which is preliminary data.</text>
</comment>
<proteinExistence type="inferred from homology"/>
<keyword evidence="3 7" id="KW-0347">Helicase</keyword>
<evidence type="ECO:0000256" key="7">
    <source>
        <dbReference type="RuleBase" id="RU000492"/>
    </source>
</evidence>
<evidence type="ECO:0008006" key="14">
    <source>
        <dbReference type="Google" id="ProtNLM"/>
    </source>
</evidence>
<dbReference type="InterPro" id="IPR001650">
    <property type="entry name" value="Helicase_C-like"/>
</dbReference>
<dbReference type="Pfam" id="PF00270">
    <property type="entry name" value="DEAD"/>
    <property type="match status" value="1"/>
</dbReference>
<dbReference type="AlphaFoldDB" id="A0A0F5JHI8"/>
<dbReference type="CDD" id="cd12252">
    <property type="entry name" value="RRM_DbpA"/>
    <property type="match status" value="1"/>
</dbReference>
<dbReference type="Pfam" id="PF03880">
    <property type="entry name" value="DbpA"/>
    <property type="match status" value="1"/>
</dbReference>
<evidence type="ECO:0000256" key="4">
    <source>
        <dbReference type="ARBA" id="ARBA00022840"/>
    </source>
</evidence>
<feature type="domain" description="Helicase ATP-binding" evidence="9">
    <location>
        <begin position="34"/>
        <end position="205"/>
    </location>
</feature>
<dbReference type="EMBL" id="AQHV01000010">
    <property type="protein sequence ID" value="KKB56942.1"/>
    <property type="molecule type" value="Genomic_DNA"/>
</dbReference>
<dbReference type="InterPro" id="IPR005580">
    <property type="entry name" value="DbpA/CsdA_RNA-bd_dom"/>
</dbReference>
<evidence type="ECO:0000256" key="5">
    <source>
        <dbReference type="ARBA" id="ARBA00038437"/>
    </source>
</evidence>
<dbReference type="CDD" id="cd00268">
    <property type="entry name" value="DEADc"/>
    <property type="match status" value="1"/>
</dbReference>
<evidence type="ECO:0000259" key="11">
    <source>
        <dbReference type="PROSITE" id="PS51195"/>
    </source>
</evidence>
<dbReference type="SUPFAM" id="SSF52540">
    <property type="entry name" value="P-loop containing nucleoside triphosphate hydrolases"/>
    <property type="match status" value="1"/>
</dbReference>
<gene>
    <name evidence="12" type="ORF">HMPREF1535_01594</name>
</gene>
<dbReference type="GO" id="GO:0003676">
    <property type="term" value="F:nucleic acid binding"/>
    <property type="evidence" value="ECO:0007669"/>
    <property type="project" value="InterPro"/>
</dbReference>
<evidence type="ECO:0000256" key="2">
    <source>
        <dbReference type="ARBA" id="ARBA00022801"/>
    </source>
</evidence>
<feature type="compositionally biased region" description="Basic and acidic residues" evidence="8">
    <location>
        <begin position="589"/>
        <end position="606"/>
    </location>
</feature>
<dbReference type="Gene3D" id="3.30.70.330">
    <property type="match status" value="1"/>
</dbReference>
<feature type="compositionally biased region" description="Gly residues" evidence="8">
    <location>
        <begin position="559"/>
        <end position="576"/>
    </location>
</feature>
<evidence type="ECO:0000313" key="12">
    <source>
        <dbReference type="EMBL" id="KKB56942.1"/>
    </source>
</evidence>
<dbReference type="PANTHER" id="PTHR47959:SF13">
    <property type="entry name" value="ATP-DEPENDENT RNA HELICASE RHLE"/>
    <property type="match status" value="1"/>
</dbReference>
<sequence>MKTFEELGVAAPILKAIQEMGYESPMPVQEEVIPFLLGEDNDVIALAQTGTGKTAAFGLPILQKIDVTRYQPQALILCPTRELCLQIADDLNDYSKYIDNLKVLPVYGGSSIESQIKTLKRGVHVVVATPGRLLDLMNRKTVDLGTIRNVIMDEADEMLNMGFTDSINAILAEVPPARNMLLFSATMPQGIASIMKKYMKNPKEIVIGNKNEGNKNIKDIYYMVRAQDKYLALKRIADFYPNIYGIVFCRTRKETQEIADKLIQDGYNADSLHGELSQAQRDYVMQKFRVKNIQLLVATDVAARGLDVDDLTHVINYGLPDEVESYTHRRGRTGRAGKTGISISICHVKEKGKIRLIENIIKKKFEKGEMPTGHDICEKQLFNLVDQIEKVKVDEEEIATLMPQIYRKLEWLDKEDIIKRVVSLEFNRMIDYYKDADEIQEVDERSARLDRAERGERRAHNAEEGFSRFFLNFGKSDGLYPNQLIELVNKCVPGKVRIGKIDLRDNFSFFEVEEGEAQRVMDSMNGFEIEGRRISVEPAQGKGEGRSSRGGRFSRGGNNSRGGSGSRGGYKGGGGYKGKRDGGFSGSTTDRRNSEKPWRRETSDRNARKKRY</sequence>